<dbReference type="InterPro" id="IPR003329">
    <property type="entry name" value="Cytidylyl_trans"/>
</dbReference>
<proteinExistence type="predicted"/>
<dbReference type="RefSeq" id="WP_382380911.1">
    <property type="nucleotide sequence ID" value="NZ_JBHMEZ010000001.1"/>
</dbReference>
<organism evidence="1 2">
    <name type="scientific">Formosa undariae</name>
    <dbReference type="NCBI Taxonomy" id="1325436"/>
    <lineage>
        <taxon>Bacteria</taxon>
        <taxon>Pseudomonadati</taxon>
        <taxon>Bacteroidota</taxon>
        <taxon>Flavobacteriia</taxon>
        <taxon>Flavobacteriales</taxon>
        <taxon>Flavobacteriaceae</taxon>
        <taxon>Formosa</taxon>
    </lineage>
</organism>
<evidence type="ECO:0000313" key="2">
    <source>
        <dbReference type="Proteomes" id="UP001589605"/>
    </source>
</evidence>
<keyword evidence="1" id="KW-0808">Transferase</keyword>
<dbReference type="PANTHER" id="PTHR21485">
    <property type="entry name" value="HAD SUPERFAMILY MEMBERS CMAS AND KDSC"/>
    <property type="match status" value="1"/>
</dbReference>
<accession>A0ABV5EXS1</accession>
<sequence>MITAFLPCRAGSERVPGKNTKMFSGIKGGLLEVKLNQLLQARLIDRIVVSTNDQEVIDIAKSIDKNIIIDRRPEHLATSATSTDELINYVPSIIKEGHVLWTHVTSPFLTNKVYDQAISTYLKEIETSKYDSLMSVNKIQSFLWNKEGSINYDREVEKWPRTQTISELFEINSGIFLNAVENYNIYGDRIGKKPFMFESEGYASFDIDWPQDFKLGEMIYKTLNEL</sequence>
<name>A0ABV5EXS1_9FLAO</name>
<dbReference type="Pfam" id="PF02348">
    <property type="entry name" value="CTP_transf_3"/>
    <property type="match status" value="1"/>
</dbReference>
<evidence type="ECO:0000313" key="1">
    <source>
        <dbReference type="EMBL" id="MFB9051985.1"/>
    </source>
</evidence>
<comment type="caution">
    <text evidence="1">The sequence shown here is derived from an EMBL/GenBank/DDBJ whole genome shotgun (WGS) entry which is preliminary data.</text>
</comment>
<dbReference type="Gene3D" id="3.90.550.10">
    <property type="entry name" value="Spore Coat Polysaccharide Biosynthesis Protein SpsA, Chain A"/>
    <property type="match status" value="1"/>
</dbReference>
<keyword evidence="2" id="KW-1185">Reference proteome</keyword>
<dbReference type="GO" id="GO:0016779">
    <property type="term" value="F:nucleotidyltransferase activity"/>
    <property type="evidence" value="ECO:0007669"/>
    <property type="project" value="UniProtKB-KW"/>
</dbReference>
<protein>
    <submittedName>
        <fullName evidence="1">Cytidylyltransferase domain-containing protein</fullName>
    </submittedName>
</protein>
<gene>
    <name evidence="1" type="ORF">ACFFVB_02725</name>
</gene>
<dbReference type="CDD" id="cd02513">
    <property type="entry name" value="CMP-NeuAc_Synthase"/>
    <property type="match status" value="1"/>
</dbReference>
<dbReference type="Proteomes" id="UP001589605">
    <property type="component" value="Unassembled WGS sequence"/>
</dbReference>
<dbReference type="PANTHER" id="PTHR21485:SF6">
    <property type="entry name" value="N-ACYLNEURAMINATE CYTIDYLYLTRANSFERASE-RELATED"/>
    <property type="match status" value="1"/>
</dbReference>
<dbReference type="InterPro" id="IPR050793">
    <property type="entry name" value="CMP-NeuNAc_synthase"/>
</dbReference>
<dbReference type="EMBL" id="JBHMEZ010000001">
    <property type="protein sequence ID" value="MFB9051985.1"/>
    <property type="molecule type" value="Genomic_DNA"/>
</dbReference>
<keyword evidence="1" id="KW-0548">Nucleotidyltransferase</keyword>
<reference evidence="1 2" key="1">
    <citation type="submission" date="2024-09" db="EMBL/GenBank/DDBJ databases">
        <authorList>
            <person name="Sun Q."/>
            <person name="Mori K."/>
        </authorList>
    </citation>
    <scope>NUCLEOTIDE SEQUENCE [LARGE SCALE GENOMIC DNA]</scope>
    <source>
        <strain evidence="1 2">CECT 8286</strain>
    </source>
</reference>
<dbReference type="SUPFAM" id="SSF53448">
    <property type="entry name" value="Nucleotide-diphospho-sugar transferases"/>
    <property type="match status" value="1"/>
</dbReference>
<dbReference type="InterPro" id="IPR029044">
    <property type="entry name" value="Nucleotide-diphossugar_trans"/>
</dbReference>